<reference evidence="1" key="1">
    <citation type="submission" date="2021-05" db="EMBL/GenBank/DDBJ databases">
        <authorList>
            <person name="Pan Q."/>
            <person name="Jouanno E."/>
            <person name="Zahm M."/>
            <person name="Klopp C."/>
            <person name="Cabau C."/>
            <person name="Louis A."/>
            <person name="Berthelot C."/>
            <person name="Parey E."/>
            <person name="Roest Crollius H."/>
            <person name="Montfort J."/>
            <person name="Robinson-Rechavi M."/>
            <person name="Bouchez O."/>
            <person name="Lampietro C."/>
            <person name="Lopez Roques C."/>
            <person name="Donnadieu C."/>
            <person name="Postlethwait J."/>
            <person name="Bobe J."/>
            <person name="Dillon D."/>
            <person name="Chandos A."/>
            <person name="von Hippel F."/>
            <person name="Guiguen Y."/>
        </authorList>
    </citation>
    <scope>NUCLEOTIDE SEQUENCE</scope>
    <source>
        <strain evidence="1">YG-Jan2019</strain>
    </source>
</reference>
<sequence length="125" mass="13527">MEPQGCYSHLRFLLIPQNEICLVMIGNRKTHSTAFNALKHVLTVQEVSVVSPPGKPIPGFGQPQLKATPTNDSSPTETHQISGWSLKSVGWARTGTSVGGASGCWRKKLPKCRLTEGCWGIGGRE</sequence>
<dbReference type="EMBL" id="CM055741">
    <property type="protein sequence ID" value="KAJ8001932.1"/>
    <property type="molecule type" value="Genomic_DNA"/>
</dbReference>
<gene>
    <name evidence="1" type="ORF">DPEC_G00174540</name>
</gene>
<dbReference type="Proteomes" id="UP001157502">
    <property type="component" value="Chromosome 14"/>
</dbReference>
<evidence type="ECO:0000313" key="1">
    <source>
        <dbReference type="EMBL" id="KAJ8001932.1"/>
    </source>
</evidence>
<keyword evidence="2" id="KW-1185">Reference proteome</keyword>
<protein>
    <submittedName>
        <fullName evidence="1">Uncharacterized protein</fullName>
    </submittedName>
</protein>
<evidence type="ECO:0000313" key="2">
    <source>
        <dbReference type="Proteomes" id="UP001157502"/>
    </source>
</evidence>
<name>A0ACC2GEL0_DALPE</name>
<organism evidence="1 2">
    <name type="scientific">Dallia pectoralis</name>
    <name type="common">Alaska blackfish</name>
    <dbReference type="NCBI Taxonomy" id="75939"/>
    <lineage>
        <taxon>Eukaryota</taxon>
        <taxon>Metazoa</taxon>
        <taxon>Chordata</taxon>
        <taxon>Craniata</taxon>
        <taxon>Vertebrata</taxon>
        <taxon>Euteleostomi</taxon>
        <taxon>Actinopterygii</taxon>
        <taxon>Neopterygii</taxon>
        <taxon>Teleostei</taxon>
        <taxon>Protacanthopterygii</taxon>
        <taxon>Esociformes</taxon>
        <taxon>Umbridae</taxon>
        <taxon>Dallia</taxon>
    </lineage>
</organism>
<proteinExistence type="predicted"/>
<comment type="caution">
    <text evidence="1">The sequence shown here is derived from an EMBL/GenBank/DDBJ whole genome shotgun (WGS) entry which is preliminary data.</text>
</comment>
<accession>A0ACC2GEL0</accession>